<evidence type="ECO:0000256" key="2">
    <source>
        <dbReference type="ARBA" id="ARBA00022801"/>
    </source>
</evidence>
<evidence type="ECO:0000256" key="1">
    <source>
        <dbReference type="ARBA" id="ARBA00008595"/>
    </source>
</evidence>
<dbReference type="SUPFAM" id="SSF63829">
    <property type="entry name" value="Calcium-dependent phosphotriesterase"/>
    <property type="match status" value="1"/>
</dbReference>
<dbReference type="PANTHER" id="PTHR11799:SF30">
    <property type="entry name" value="SERUM PARAOXONASE_ARYLESTERASE 2"/>
    <property type="match status" value="1"/>
</dbReference>
<evidence type="ECO:0000313" key="9">
    <source>
        <dbReference type="Proteomes" id="UP000242146"/>
    </source>
</evidence>
<gene>
    <name evidence="8" type="ORF">DM01DRAFT_1300269</name>
</gene>
<dbReference type="Pfam" id="PF01731">
    <property type="entry name" value="Arylesterase"/>
    <property type="match status" value="1"/>
</dbReference>
<evidence type="ECO:0000256" key="4">
    <source>
        <dbReference type="ARBA" id="ARBA00023180"/>
    </source>
</evidence>
<dbReference type="GO" id="GO:0046872">
    <property type="term" value="F:metal ion binding"/>
    <property type="evidence" value="ECO:0007669"/>
    <property type="project" value="UniProtKB-KW"/>
</dbReference>
<dbReference type="Gene3D" id="2.120.10.30">
    <property type="entry name" value="TolB, C-terminal domain"/>
    <property type="match status" value="1"/>
</dbReference>
<keyword evidence="7" id="KW-0812">Transmembrane</keyword>
<comment type="caution">
    <text evidence="8">The sequence shown here is derived from an EMBL/GenBank/DDBJ whole genome shotgun (WGS) entry which is preliminary data.</text>
</comment>
<dbReference type="AlphaFoldDB" id="A0A1X2GSJ6"/>
<evidence type="ECO:0000313" key="8">
    <source>
        <dbReference type="EMBL" id="ORX60484.1"/>
    </source>
</evidence>
<keyword evidence="3 6" id="KW-1015">Disulfide bond</keyword>
<dbReference type="Proteomes" id="UP000242146">
    <property type="component" value="Unassembled WGS sequence"/>
</dbReference>
<feature type="binding site" evidence="5">
    <location>
        <position position="287"/>
    </location>
    <ligand>
        <name>Ca(2+)</name>
        <dbReference type="ChEBI" id="CHEBI:29108"/>
        <label>1</label>
        <note>catalytic</note>
    </ligand>
</feature>
<dbReference type="InterPro" id="IPR011042">
    <property type="entry name" value="6-blade_b-propeller_TolB-like"/>
</dbReference>
<feature type="binding site" evidence="5">
    <location>
        <position position="54"/>
    </location>
    <ligand>
        <name>Ca(2+)</name>
        <dbReference type="ChEBI" id="CHEBI:29108"/>
        <label>2</label>
    </ligand>
</feature>
<evidence type="ECO:0008006" key="10">
    <source>
        <dbReference type="Google" id="ProtNLM"/>
    </source>
</evidence>
<accession>A0A1X2GSJ6</accession>
<dbReference type="OrthoDB" id="5307922at2759"/>
<dbReference type="EMBL" id="MCGT01000004">
    <property type="protein sequence ID" value="ORX60484.1"/>
    <property type="molecule type" value="Genomic_DNA"/>
</dbReference>
<evidence type="ECO:0000256" key="5">
    <source>
        <dbReference type="PIRSR" id="PIRSR602640-2"/>
    </source>
</evidence>
<keyword evidence="5" id="KW-0106">Calcium</keyword>
<comment type="cofactor">
    <cofactor evidence="5">
        <name>Ca(2+)</name>
        <dbReference type="ChEBI" id="CHEBI:29108"/>
    </cofactor>
    <text evidence="5">Binds 2 calcium ions per subunit.</text>
</comment>
<feature type="binding site" evidence="5">
    <location>
        <position position="239"/>
    </location>
    <ligand>
        <name>Ca(2+)</name>
        <dbReference type="ChEBI" id="CHEBI:29108"/>
        <label>1</label>
        <note>catalytic</note>
    </ligand>
</feature>
<feature type="binding site" evidence="5">
    <location>
        <position position="286"/>
    </location>
    <ligand>
        <name>Ca(2+)</name>
        <dbReference type="ChEBI" id="CHEBI:29108"/>
        <label>1</label>
        <note>catalytic</note>
    </ligand>
</feature>
<evidence type="ECO:0000256" key="6">
    <source>
        <dbReference type="PIRSR" id="PIRSR602640-3"/>
    </source>
</evidence>
<keyword evidence="4" id="KW-0325">Glycoprotein</keyword>
<keyword evidence="7" id="KW-1133">Transmembrane helix</keyword>
<keyword evidence="2" id="KW-0378">Hydrolase</keyword>
<dbReference type="GO" id="GO:0004064">
    <property type="term" value="F:arylesterase activity"/>
    <property type="evidence" value="ECO:0007669"/>
    <property type="project" value="InterPro"/>
</dbReference>
<feature type="binding site" evidence="5">
    <location>
        <position position="123"/>
    </location>
    <ligand>
        <name>Ca(2+)</name>
        <dbReference type="ChEBI" id="CHEBI:29108"/>
        <label>1</label>
        <note>catalytic</note>
    </ligand>
</feature>
<protein>
    <recommendedName>
        <fullName evidence="10">Calcium-dependent phosphotriesterase</fullName>
    </recommendedName>
</protein>
<evidence type="ECO:0000256" key="3">
    <source>
        <dbReference type="ARBA" id="ARBA00023157"/>
    </source>
</evidence>
<feature type="disulfide bond" description="In form B" evidence="6">
    <location>
        <begin position="41"/>
        <end position="378"/>
    </location>
</feature>
<sequence length="386" mass="42278">MAGHSHWIFIGLLAVMAYPFYVNLPLAGFHRTIVPYGQQQCTKITAPGLSYCEDAVQGKSGIAYAACDPAREKKNKVLGYDFFAQDEPIPSGKIWRLDYSKTPAEAMPMVLKGAPEDFHPLGLTLDEGLGVLLVINLPVNQDVNVVEVFRMESEAVLVHVKTIQHGSIYNPNGIQLFSNPAFTSPDGLPSFFISNDHYFTNRALKLIENFFVLPMANVMFYDARSGSVTPVIKGIAFANGVSGDHSMLFVSETNRAQVHQYTIDSDSHHGLTLNRVRTTKVDMAVDNVEWDPKRQTLVAAGHPKGLDFMRFAMARNRSDPAVPRAKSMVVSLDVPAGKLTCLFADDGQYYGASSTGYVDHQAKVLVVTSLYEDGVLVCKQGPEGGS</sequence>
<name>A0A1X2GSJ6_9FUNG</name>
<dbReference type="InterPro" id="IPR002640">
    <property type="entry name" value="Arylesterase"/>
</dbReference>
<feature type="transmembrane region" description="Helical" evidence="7">
    <location>
        <begin position="6"/>
        <end position="24"/>
    </location>
</feature>
<proteinExistence type="inferred from homology"/>
<comment type="similarity">
    <text evidence="1">Belongs to the paraoxonase family.</text>
</comment>
<keyword evidence="7" id="KW-0472">Membrane</keyword>
<evidence type="ECO:0000256" key="7">
    <source>
        <dbReference type="SAM" id="Phobius"/>
    </source>
</evidence>
<dbReference type="InterPro" id="IPR051288">
    <property type="entry name" value="Serum_paraoxonase/arylesterase"/>
</dbReference>
<reference evidence="8 9" key="1">
    <citation type="submission" date="2016-07" db="EMBL/GenBank/DDBJ databases">
        <title>Pervasive Adenine N6-methylation of Active Genes in Fungi.</title>
        <authorList>
            <consortium name="DOE Joint Genome Institute"/>
            <person name="Mondo S.J."/>
            <person name="Dannebaum R.O."/>
            <person name="Kuo R.C."/>
            <person name="Labutti K."/>
            <person name="Haridas S."/>
            <person name="Kuo A."/>
            <person name="Salamov A."/>
            <person name="Ahrendt S.R."/>
            <person name="Lipzen A."/>
            <person name="Sullivan W."/>
            <person name="Andreopoulos W.B."/>
            <person name="Clum A."/>
            <person name="Lindquist E."/>
            <person name="Daum C."/>
            <person name="Ramamoorthy G.K."/>
            <person name="Gryganskyi A."/>
            <person name="Culley D."/>
            <person name="Magnuson J.K."/>
            <person name="James T.Y."/>
            <person name="O'Malley M.A."/>
            <person name="Stajich J.E."/>
            <person name="Spatafora J.W."/>
            <person name="Visel A."/>
            <person name="Grigoriev I.V."/>
        </authorList>
    </citation>
    <scope>NUCLEOTIDE SEQUENCE [LARGE SCALE GENOMIC DNA]</scope>
    <source>
        <strain evidence="8 9">NRRL 3301</strain>
    </source>
</reference>
<organism evidence="8 9">
    <name type="scientific">Hesseltinella vesiculosa</name>
    <dbReference type="NCBI Taxonomy" id="101127"/>
    <lineage>
        <taxon>Eukaryota</taxon>
        <taxon>Fungi</taxon>
        <taxon>Fungi incertae sedis</taxon>
        <taxon>Mucoromycota</taxon>
        <taxon>Mucoromycotina</taxon>
        <taxon>Mucoromycetes</taxon>
        <taxon>Mucorales</taxon>
        <taxon>Cunninghamellaceae</taxon>
        <taxon>Hesseltinella</taxon>
    </lineage>
</organism>
<keyword evidence="5" id="KW-0479">Metal-binding</keyword>
<keyword evidence="9" id="KW-1185">Reference proteome</keyword>
<dbReference type="PANTHER" id="PTHR11799">
    <property type="entry name" value="PARAOXONASE"/>
    <property type="match status" value="1"/>
</dbReference>
<feature type="binding site" evidence="5">
    <location>
        <position position="172"/>
    </location>
    <ligand>
        <name>Ca(2+)</name>
        <dbReference type="ChEBI" id="CHEBI:29108"/>
        <label>1</label>
        <note>catalytic</note>
    </ligand>
</feature>